<dbReference type="Proteomes" id="UP000789831">
    <property type="component" value="Unassembled WGS sequence"/>
</dbReference>
<dbReference type="OrthoDB" id="2353926at2759"/>
<proteinExistence type="predicted"/>
<keyword evidence="3" id="KW-1185">Reference proteome</keyword>
<reference evidence="2" key="1">
    <citation type="submission" date="2021-06" db="EMBL/GenBank/DDBJ databases">
        <authorList>
            <person name="Kallberg Y."/>
            <person name="Tangrot J."/>
            <person name="Rosling A."/>
        </authorList>
    </citation>
    <scope>NUCLEOTIDE SEQUENCE</scope>
    <source>
        <strain evidence="2">MT106</strain>
    </source>
</reference>
<evidence type="ECO:0000313" key="2">
    <source>
        <dbReference type="EMBL" id="CAG8457649.1"/>
    </source>
</evidence>
<accession>A0A9N8VJZ8</accession>
<keyword evidence="1" id="KW-1133">Transmembrane helix</keyword>
<evidence type="ECO:0000313" key="3">
    <source>
        <dbReference type="Proteomes" id="UP000789831"/>
    </source>
</evidence>
<keyword evidence="1" id="KW-0812">Transmembrane</keyword>
<evidence type="ECO:0000256" key="1">
    <source>
        <dbReference type="SAM" id="Phobius"/>
    </source>
</evidence>
<feature type="transmembrane region" description="Helical" evidence="1">
    <location>
        <begin position="111"/>
        <end position="129"/>
    </location>
</feature>
<protein>
    <submittedName>
        <fullName evidence="2">10977_t:CDS:1</fullName>
    </submittedName>
</protein>
<organism evidence="2 3">
    <name type="scientific">Ambispora gerdemannii</name>
    <dbReference type="NCBI Taxonomy" id="144530"/>
    <lineage>
        <taxon>Eukaryota</taxon>
        <taxon>Fungi</taxon>
        <taxon>Fungi incertae sedis</taxon>
        <taxon>Mucoromycota</taxon>
        <taxon>Glomeromycotina</taxon>
        <taxon>Glomeromycetes</taxon>
        <taxon>Archaeosporales</taxon>
        <taxon>Ambisporaceae</taxon>
        <taxon>Ambispora</taxon>
    </lineage>
</organism>
<dbReference type="AlphaFoldDB" id="A0A9N8VJZ8"/>
<keyword evidence="1" id="KW-0472">Membrane</keyword>
<dbReference type="EMBL" id="CAJVPL010000163">
    <property type="protein sequence ID" value="CAG8457649.1"/>
    <property type="molecule type" value="Genomic_DNA"/>
</dbReference>
<name>A0A9N8VJZ8_9GLOM</name>
<gene>
    <name evidence="2" type="ORF">AGERDE_LOCUS2083</name>
</gene>
<comment type="caution">
    <text evidence="2">The sequence shown here is derived from an EMBL/GenBank/DDBJ whole genome shotgun (WGS) entry which is preliminary data.</text>
</comment>
<sequence length="141" mass="15756">MSIFERITNWVKPSNLSSFQGGVNIVEGAVLLLTPYRIIEGLRIPVLGVDKPQLESLYKIIGVYLVSLGHYHITAGNANNENFASNSVMNRIVIFSGIGLLRYLNNAPSEMLYMAFVDVVLALITYMSLESFSKDKGRRRD</sequence>